<accession>A0ABT3T9H6</accession>
<evidence type="ECO:0000313" key="2">
    <source>
        <dbReference type="Proteomes" id="UP001143304"/>
    </source>
</evidence>
<keyword evidence="2" id="KW-1185">Reference proteome</keyword>
<sequence>MNDGPVGREALLRSEYHGQTARIPWHDLQTHYARGNVVMVSPALDLVEVAVQLGMDNSQVFQAWIEGGDIASVSEEQALHWYDTHAVLWAVVAAPWVLIQQREPDSNPTE</sequence>
<reference evidence="1" key="1">
    <citation type="submission" date="2019-02" db="EMBL/GenBank/DDBJ databases">
        <authorList>
            <person name="Li S.-H."/>
        </authorList>
    </citation>
    <scope>NUCLEOTIDE SEQUENCE</scope>
    <source>
        <strain evidence="1">IMCC11814</strain>
    </source>
</reference>
<comment type="caution">
    <text evidence="1">The sequence shown here is derived from an EMBL/GenBank/DDBJ whole genome shotgun (WGS) entry which is preliminary data.</text>
</comment>
<organism evidence="1 2">
    <name type="scientific">Candidatus Marimicrobium litorale</name>
    <dbReference type="NCBI Taxonomy" id="2518991"/>
    <lineage>
        <taxon>Bacteria</taxon>
        <taxon>Pseudomonadati</taxon>
        <taxon>Pseudomonadota</taxon>
        <taxon>Gammaproteobacteria</taxon>
        <taxon>Cellvibrionales</taxon>
        <taxon>Halieaceae</taxon>
        <taxon>Marimicrobium</taxon>
    </lineage>
</organism>
<proteinExistence type="predicted"/>
<dbReference type="Pfam" id="PF10052">
    <property type="entry name" value="DUF2288"/>
    <property type="match status" value="1"/>
</dbReference>
<protein>
    <submittedName>
        <fullName evidence="1">DUF2288 domain-containing protein</fullName>
    </submittedName>
</protein>
<dbReference type="Proteomes" id="UP001143304">
    <property type="component" value="Unassembled WGS sequence"/>
</dbReference>
<dbReference type="EMBL" id="SHNO01000002">
    <property type="protein sequence ID" value="MCX2978942.1"/>
    <property type="molecule type" value="Genomic_DNA"/>
</dbReference>
<gene>
    <name evidence="1" type="ORF">EYC82_16480</name>
</gene>
<dbReference type="RefSeq" id="WP_279250729.1">
    <property type="nucleotide sequence ID" value="NZ_SHNO01000002.1"/>
</dbReference>
<evidence type="ECO:0000313" key="1">
    <source>
        <dbReference type="EMBL" id="MCX2978942.1"/>
    </source>
</evidence>
<name>A0ABT3T9H6_9GAMM</name>
<dbReference type="InterPro" id="IPR018741">
    <property type="entry name" value="DUF2288"/>
</dbReference>